<keyword evidence="3" id="KW-1185">Reference proteome</keyword>
<dbReference type="InterPro" id="IPR025746">
    <property type="entry name" value="PilX_N_dom"/>
</dbReference>
<sequence>MFSRRRSVSLAAPRAQRGVALVVVLILLLVMTLLGLASLRGTLLEERMAANLFDRSLGFQAAEAALRQGEVVAMGLASPPVGNACAAGVCGPPLNGLNRALGNSDWVNAAALANNTLAVPNASDLQYLIEYMGEYNTTPKCDLITGPNGRPKDPLCKAYMYRVSARYVAAGRSSVILQSVVRKPAP</sequence>
<reference evidence="2 3" key="1">
    <citation type="submission" date="2020-07" db="EMBL/GenBank/DDBJ databases">
        <authorList>
            <person name="Xu S."/>
            <person name="Li A."/>
        </authorList>
    </citation>
    <scope>NUCLEOTIDE SEQUENCE [LARGE SCALE GENOMIC DNA]</scope>
    <source>
        <strain evidence="2 3">SG-8</strain>
    </source>
</reference>
<protein>
    <submittedName>
        <fullName evidence="2">Pilus assembly protein</fullName>
    </submittedName>
</protein>
<dbReference type="Proteomes" id="UP000552587">
    <property type="component" value="Unassembled WGS sequence"/>
</dbReference>
<organism evidence="2 3">
    <name type="scientific">Marilutibacter penaei</name>
    <dbReference type="NCBI Taxonomy" id="2759900"/>
    <lineage>
        <taxon>Bacteria</taxon>
        <taxon>Pseudomonadati</taxon>
        <taxon>Pseudomonadota</taxon>
        <taxon>Gammaproteobacteria</taxon>
        <taxon>Lysobacterales</taxon>
        <taxon>Lysobacteraceae</taxon>
        <taxon>Marilutibacter</taxon>
    </lineage>
</organism>
<name>A0A7W3U3P7_9GAMM</name>
<gene>
    <name evidence="2" type="ORF">H4F99_06035</name>
</gene>
<comment type="caution">
    <text evidence="2">The sequence shown here is derived from an EMBL/GenBank/DDBJ whole genome shotgun (WGS) entry which is preliminary data.</text>
</comment>
<feature type="domain" description="Type 4 fimbrial biogenesis protein PilX N-terminal" evidence="1">
    <location>
        <begin position="17"/>
        <end position="67"/>
    </location>
</feature>
<proteinExistence type="predicted"/>
<evidence type="ECO:0000313" key="3">
    <source>
        <dbReference type="Proteomes" id="UP000552587"/>
    </source>
</evidence>
<dbReference type="Pfam" id="PF14341">
    <property type="entry name" value="PilX_N"/>
    <property type="match status" value="1"/>
</dbReference>
<evidence type="ECO:0000259" key="1">
    <source>
        <dbReference type="Pfam" id="PF14341"/>
    </source>
</evidence>
<dbReference type="EMBL" id="JACHTE010000004">
    <property type="protein sequence ID" value="MBB1088045.1"/>
    <property type="molecule type" value="Genomic_DNA"/>
</dbReference>
<dbReference type="AlphaFoldDB" id="A0A7W3U3P7"/>
<evidence type="ECO:0000313" key="2">
    <source>
        <dbReference type="EMBL" id="MBB1088045.1"/>
    </source>
</evidence>
<accession>A0A7W3U3P7</accession>